<dbReference type="eggNOG" id="KOG2043">
    <property type="taxonomic scope" value="Eukaryota"/>
</dbReference>
<proteinExistence type="predicted"/>
<dbReference type="EMBL" id="CAHR02000045">
    <property type="protein sequence ID" value="CCG81571.1"/>
    <property type="molecule type" value="Genomic_DNA"/>
</dbReference>
<dbReference type="FunFam" id="3.40.50.10190:FF:000048">
    <property type="entry name" value="DNA repair protein Rtt107"/>
    <property type="match status" value="1"/>
</dbReference>
<dbReference type="PANTHER" id="PTHR47667">
    <property type="entry name" value="REGULATOR OF TY1 TRANSPOSITION PROTEIN 107"/>
    <property type="match status" value="1"/>
</dbReference>
<accession>R4X8F6</accession>
<gene>
    <name evidence="3" type="ORF">TAPDE_001420</name>
</gene>
<dbReference type="CDD" id="cd17743">
    <property type="entry name" value="BRCT_BRC1_like_rpt5"/>
    <property type="match status" value="1"/>
</dbReference>
<dbReference type="GO" id="GO:0005634">
    <property type="term" value="C:nucleus"/>
    <property type="evidence" value="ECO:0007669"/>
    <property type="project" value="TreeGrafter"/>
</dbReference>
<sequence length="853" mass="94750">MSSESLFQGVRFIADAIADDKLFSLLRRGATQYKSFAEVPGTSTIHLITEDYNSPLSIAAQSPPYNGRCVICTPDWVDVSTTKGKLQDVRRFSADPRQFFTGVCVTCSELSSGDKEAIYGGVLALGGQYSDALVRGTTHVVALTMTSDKVKDVLTRPQSGIEVVLPHWFDDCLRLRRRIPSEPYRFPHPRILLNNTKVQPPPPTSPDSDYRYLCDSKSLTHDTPDCQENIFDGKSIMLGADLQLGERMLQTVSAVLGSTNGVLARNIATADIYVGKYREGSQYLTAARTNKIVGNYTWILYCLARGKFSSPRNHLLHYPVARGGLAEFRQDIITVSNYTGEARLYLERLITALGAKFTRNMKPENTHLITAVENGEKYNTAKQWGIPCVNHLWLEESYAQWQKQAITLSHYVTFPRETNLMDVIAQTPILKEGIEPFYLESETDDEDDNIHAHEVAVLQDERKTLPPQNVDLEKESQEVELPDIKDIREFSSPLALENPTHARDIKSQNVRGDLATDLKESETIVNHDGQSKPYLDKDVSQPSHEATLQTPTRGQGPAPSSRGSTARKASQQAASKLKHDMEDANKFGQQMRNKHKLPLLPSEMQPSVKRRKDLETPVLSDESVATTATKVIKAVMTGCPELTEDLHSKCEKLGIEFVEDPVNASHLIAPRIARTKKFVVAIAACEFFVHWDWLLDSVQAQKLLPESSFPPEAAPSAPWSKNLAFNNILERAKGFRHSGGFLAGLTILISDAVTKIGGFETYRDIVEVNGGTCGLVGRRGTDTKDGRVIMIADGKGDPAIHRYLQSLGGKNGEKNKENRITSQAGKAEVYDREWLMTCSIRQELLPAGKSRLA</sequence>
<dbReference type="Pfam" id="PF12738">
    <property type="entry name" value="PTCB-BRCT"/>
    <property type="match status" value="1"/>
</dbReference>
<dbReference type="Pfam" id="PF16770">
    <property type="entry name" value="RTT107_BRCT_5"/>
    <property type="match status" value="1"/>
</dbReference>
<dbReference type="CDD" id="cd18436">
    <property type="entry name" value="BRCT_BRC1_like_rpt2"/>
    <property type="match status" value="1"/>
</dbReference>
<dbReference type="SMART" id="SM00292">
    <property type="entry name" value="BRCT"/>
    <property type="match status" value="4"/>
</dbReference>
<feature type="domain" description="BRCT" evidence="2">
    <location>
        <begin position="95"/>
        <end position="186"/>
    </location>
</feature>
<dbReference type="PROSITE" id="PS50172">
    <property type="entry name" value="BRCT"/>
    <property type="match status" value="3"/>
</dbReference>
<protein>
    <submittedName>
        <fullName evidence="3">BRCT domain protein</fullName>
    </submittedName>
</protein>
<dbReference type="GO" id="GO:0035361">
    <property type="term" value="C:Cul8-RING ubiquitin ligase complex"/>
    <property type="evidence" value="ECO:0007669"/>
    <property type="project" value="TreeGrafter"/>
</dbReference>
<feature type="compositionally biased region" description="Basic and acidic residues" evidence="1">
    <location>
        <begin position="471"/>
        <end position="485"/>
    </location>
</feature>
<dbReference type="PANTHER" id="PTHR47667:SF1">
    <property type="entry name" value="REGULATOR OF TY1 TRANSPOSITION PROTEIN 107"/>
    <property type="match status" value="1"/>
</dbReference>
<dbReference type="CDD" id="cd18438">
    <property type="entry name" value="BRCT_BRC1_like_rpt4"/>
    <property type="match status" value="1"/>
</dbReference>
<comment type="caution">
    <text evidence="3">The sequence shown here is derived from an EMBL/GenBank/DDBJ whole genome shotgun (WGS) entry which is preliminary data.</text>
</comment>
<evidence type="ECO:0000313" key="4">
    <source>
        <dbReference type="Proteomes" id="UP000013776"/>
    </source>
</evidence>
<evidence type="ECO:0000313" key="3">
    <source>
        <dbReference type="EMBL" id="CCG81571.1"/>
    </source>
</evidence>
<evidence type="ECO:0000259" key="2">
    <source>
        <dbReference type="PROSITE" id="PS50172"/>
    </source>
</evidence>
<feature type="compositionally biased region" description="Polar residues" evidence="1">
    <location>
        <begin position="540"/>
        <end position="553"/>
    </location>
</feature>
<feature type="region of interest" description="Disordered" evidence="1">
    <location>
        <begin position="458"/>
        <end position="485"/>
    </location>
</feature>
<name>R4X8F6_TAPDE</name>
<reference evidence="3 4" key="1">
    <citation type="journal article" date="2013" name="MBio">
        <title>Genome sequencing of the plant pathogen Taphrina deformans, the causal agent of peach leaf curl.</title>
        <authorList>
            <person name="Cisse O.H."/>
            <person name="Almeida J.M.G.C.F."/>
            <person name="Fonseca A."/>
            <person name="Kumar A.A."/>
            <person name="Salojaervi J."/>
            <person name="Overmyer K."/>
            <person name="Hauser P.M."/>
            <person name="Pagni M."/>
        </authorList>
    </citation>
    <scope>NUCLEOTIDE SEQUENCE [LARGE SCALE GENOMIC DNA]</scope>
    <source>
        <strain evidence="4">PYCC 5710 / ATCC 11124 / CBS 356.35 / IMI 108563 / JCM 9778 / NBRC 8474</strain>
    </source>
</reference>
<feature type="region of interest" description="Disordered" evidence="1">
    <location>
        <begin position="595"/>
        <end position="620"/>
    </location>
</feature>
<dbReference type="InterPro" id="IPR053036">
    <property type="entry name" value="CellCycle_DNARepair_Reg"/>
</dbReference>
<dbReference type="Gene3D" id="3.40.50.10190">
    <property type="entry name" value="BRCT domain"/>
    <property type="match status" value="4"/>
</dbReference>
<feature type="region of interest" description="Disordered" evidence="1">
    <location>
        <begin position="521"/>
        <end position="579"/>
    </location>
</feature>
<evidence type="ECO:0000256" key="1">
    <source>
        <dbReference type="SAM" id="MobiDB-lite"/>
    </source>
</evidence>
<dbReference type="VEuPathDB" id="FungiDB:TAPDE_001420"/>
<dbReference type="OrthoDB" id="342264at2759"/>
<dbReference type="Pfam" id="PF00533">
    <property type="entry name" value="BRCT"/>
    <property type="match status" value="1"/>
</dbReference>
<dbReference type="GO" id="GO:1990683">
    <property type="term" value="P:DNA double-strand break attachment to nuclear envelope"/>
    <property type="evidence" value="ECO:0007669"/>
    <property type="project" value="TreeGrafter"/>
</dbReference>
<dbReference type="Proteomes" id="UP000013776">
    <property type="component" value="Unassembled WGS sequence"/>
</dbReference>
<dbReference type="STRING" id="1097556.R4X8F6"/>
<dbReference type="InterPro" id="IPR001357">
    <property type="entry name" value="BRCT_dom"/>
</dbReference>
<dbReference type="InterPro" id="IPR036420">
    <property type="entry name" value="BRCT_dom_sf"/>
</dbReference>
<feature type="domain" description="BRCT" evidence="2">
    <location>
        <begin position="328"/>
        <end position="398"/>
    </location>
</feature>
<dbReference type="AlphaFoldDB" id="R4X8F6"/>
<feature type="compositionally biased region" description="Polar residues" evidence="1">
    <location>
        <begin position="561"/>
        <end position="574"/>
    </location>
</feature>
<dbReference type="SUPFAM" id="SSF52113">
    <property type="entry name" value="BRCT domain"/>
    <property type="match status" value="3"/>
</dbReference>
<feature type="domain" description="BRCT" evidence="2">
    <location>
        <begin position="644"/>
        <end position="711"/>
    </location>
</feature>
<keyword evidence="4" id="KW-1185">Reference proteome</keyword>
<dbReference type="CDD" id="cd18437">
    <property type="entry name" value="BRCT_BRC1_like_rpt3"/>
    <property type="match status" value="1"/>
</dbReference>
<dbReference type="GO" id="GO:0006302">
    <property type="term" value="P:double-strand break repair"/>
    <property type="evidence" value="ECO:0007669"/>
    <property type="project" value="TreeGrafter"/>
</dbReference>
<organism evidence="3 4">
    <name type="scientific">Taphrina deformans (strain PYCC 5710 / ATCC 11124 / CBS 356.35 / IMI 108563 / JCM 9778 / NBRC 8474)</name>
    <name type="common">Peach leaf curl fungus</name>
    <name type="synonym">Lalaria deformans</name>
    <dbReference type="NCBI Taxonomy" id="1097556"/>
    <lineage>
        <taxon>Eukaryota</taxon>
        <taxon>Fungi</taxon>
        <taxon>Dikarya</taxon>
        <taxon>Ascomycota</taxon>
        <taxon>Taphrinomycotina</taxon>
        <taxon>Taphrinomycetes</taxon>
        <taxon>Taphrinales</taxon>
        <taxon>Taphrinaceae</taxon>
        <taxon>Taphrina</taxon>
    </lineage>
</organism>